<protein>
    <recommendedName>
        <fullName evidence="2">Polysaccharide biosynthesis protein CapD-like domain-containing protein</fullName>
    </recommendedName>
</protein>
<name>A0A0F9F5E8_9ZZZZ</name>
<evidence type="ECO:0000259" key="2">
    <source>
        <dbReference type="Pfam" id="PF02719"/>
    </source>
</evidence>
<reference evidence="3" key="1">
    <citation type="journal article" date="2015" name="Nature">
        <title>Complex archaea that bridge the gap between prokaryotes and eukaryotes.</title>
        <authorList>
            <person name="Spang A."/>
            <person name="Saw J.H."/>
            <person name="Jorgensen S.L."/>
            <person name="Zaremba-Niedzwiedzka K."/>
            <person name="Martijn J."/>
            <person name="Lind A.E."/>
            <person name="van Eijk R."/>
            <person name="Schleper C."/>
            <person name="Guy L."/>
            <person name="Ettema T.J."/>
        </authorList>
    </citation>
    <scope>NUCLEOTIDE SEQUENCE</scope>
</reference>
<evidence type="ECO:0000256" key="1">
    <source>
        <dbReference type="ARBA" id="ARBA00007430"/>
    </source>
</evidence>
<dbReference type="InterPro" id="IPR003869">
    <property type="entry name" value="Polysac_CapD-like"/>
</dbReference>
<sequence>MTVLIDGGSGSLGNALVDYFLTQEYEKIIVYSRDEYKHSLMKQRLGYDGYHGERVRWIVGDVRDRWRLETAMKGVDHVVHCAALKQIPVGEYNPEEFIKTNILGAQNVIDVCVSRGVKKCIALSTDKAVNPINLYGKTKAVADSLFSNANCYGDTIFSIVRYGNVSGSRGSVIPHWREEIKKGNELVVTDERMTRFWITLERAVDEIAYALSMSEGGETFIPDMPSYYIKDLALAMAEKYSVGEIRPGEKIDEDMILDTDEVYDIGARYIVYPSVQWKKLRNRSEFRVKISYNSGCINNLWLSVSDLKERLNGI</sequence>
<dbReference type="Pfam" id="PF02719">
    <property type="entry name" value="Polysacc_synt_2"/>
    <property type="match status" value="1"/>
</dbReference>
<dbReference type="Gene3D" id="3.40.50.720">
    <property type="entry name" value="NAD(P)-binding Rossmann-like Domain"/>
    <property type="match status" value="1"/>
</dbReference>
<dbReference type="InterPro" id="IPR036291">
    <property type="entry name" value="NAD(P)-bd_dom_sf"/>
</dbReference>
<dbReference type="PANTHER" id="PTHR43318">
    <property type="entry name" value="UDP-N-ACETYLGLUCOSAMINE 4,6-DEHYDRATASE"/>
    <property type="match status" value="1"/>
</dbReference>
<dbReference type="AlphaFoldDB" id="A0A0F9F5E8"/>
<proteinExistence type="inferred from homology"/>
<dbReference type="InterPro" id="IPR051203">
    <property type="entry name" value="Polysaccharide_Synthase-Rel"/>
</dbReference>
<comment type="caution">
    <text evidence="3">The sequence shown here is derived from an EMBL/GenBank/DDBJ whole genome shotgun (WGS) entry which is preliminary data.</text>
</comment>
<dbReference type="PANTHER" id="PTHR43318:SF2">
    <property type="entry name" value="UDP-N-ACETYLGLUCOSAMINE 4,6-DEHYDRATASE (INVERTING)"/>
    <property type="match status" value="1"/>
</dbReference>
<feature type="domain" description="Polysaccharide biosynthesis protein CapD-like" evidence="2">
    <location>
        <begin position="3"/>
        <end position="263"/>
    </location>
</feature>
<dbReference type="SUPFAM" id="SSF51735">
    <property type="entry name" value="NAD(P)-binding Rossmann-fold domains"/>
    <property type="match status" value="1"/>
</dbReference>
<accession>A0A0F9F5E8</accession>
<gene>
    <name evidence="3" type="ORF">LCGC14_2072130</name>
</gene>
<evidence type="ECO:0000313" key="3">
    <source>
        <dbReference type="EMBL" id="KKL73716.1"/>
    </source>
</evidence>
<organism evidence="3">
    <name type="scientific">marine sediment metagenome</name>
    <dbReference type="NCBI Taxonomy" id="412755"/>
    <lineage>
        <taxon>unclassified sequences</taxon>
        <taxon>metagenomes</taxon>
        <taxon>ecological metagenomes</taxon>
    </lineage>
</organism>
<comment type="similarity">
    <text evidence="1">Belongs to the polysaccharide synthase family.</text>
</comment>
<dbReference type="EMBL" id="LAZR01024876">
    <property type="protein sequence ID" value="KKL73716.1"/>
    <property type="molecule type" value="Genomic_DNA"/>
</dbReference>